<dbReference type="Proteomes" id="UP000035352">
    <property type="component" value="Chromosome"/>
</dbReference>
<dbReference type="OrthoDB" id="212426at2"/>
<proteinExistence type="predicted"/>
<accession>A0A0G3BQS4</accession>
<keyword evidence="3" id="KW-1185">Reference proteome</keyword>
<dbReference type="InterPro" id="IPR015005">
    <property type="entry name" value="DUF1854"/>
</dbReference>
<dbReference type="STRING" id="413882.AAW51_3632"/>
<dbReference type="PATRIC" id="fig|413882.6.peg.3796"/>
<reference evidence="2 3" key="1">
    <citation type="submission" date="2015-05" db="EMBL/GenBank/DDBJ databases">
        <authorList>
            <person name="Tang B."/>
            <person name="Yu Y."/>
        </authorList>
    </citation>
    <scope>NUCLEOTIDE SEQUENCE [LARGE SCALE GENOMIC DNA]</scope>
    <source>
        <strain evidence="2 3">DSM 7029</strain>
    </source>
</reference>
<gene>
    <name evidence="2" type="ORF">AAW51_3632</name>
</gene>
<evidence type="ECO:0000259" key="1">
    <source>
        <dbReference type="Pfam" id="PF08909"/>
    </source>
</evidence>
<protein>
    <recommendedName>
        <fullName evidence="1">DUF1854 domain-containing protein</fullName>
    </recommendedName>
</protein>
<evidence type="ECO:0000313" key="2">
    <source>
        <dbReference type="EMBL" id="AKJ30323.1"/>
    </source>
</evidence>
<dbReference type="EMBL" id="CP011371">
    <property type="protein sequence ID" value="AKJ30323.1"/>
    <property type="molecule type" value="Genomic_DNA"/>
</dbReference>
<name>A0A0G3BQS4_9BURK</name>
<dbReference type="RefSeq" id="WP_047195715.1">
    <property type="nucleotide sequence ID" value="NZ_CP011371.1"/>
</dbReference>
<dbReference type="KEGG" id="pbh:AAW51_3632"/>
<sequence>MSHQPPFELSRNTFGRLVLTTVSGDVHEGVTPVRAFPIAAPDEGIALVGPDGHEVAWVDRLHDLSDTSRALVEQELATREFFPEIRRLVSVSTYSTPSTWQVETDRGPTTLLLKGEEDIRRLGAQSVMILDGHGVQFVIRDLASLDKTSRRMLDRFLT</sequence>
<evidence type="ECO:0000313" key="3">
    <source>
        <dbReference type="Proteomes" id="UP000035352"/>
    </source>
</evidence>
<dbReference type="AlphaFoldDB" id="A0A0G3BQS4"/>
<feature type="domain" description="DUF1854" evidence="1">
    <location>
        <begin position="27"/>
        <end position="156"/>
    </location>
</feature>
<dbReference type="Pfam" id="PF08909">
    <property type="entry name" value="DUF1854"/>
    <property type="match status" value="1"/>
</dbReference>
<organism evidence="2 3">
    <name type="scientific">Caldimonas brevitalea</name>
    <dbReference type="NCBI Taxonomy" id="413882"/>
    <lineage>
        <taxon>Bacteria</taxon>
        <taxon>Pseudomonadati</taxon>
        <taxon>Pseudomonadota</taxon>
        <taxon>Betaproteobacteria</taxon>
        <taxon>Burkholderiales</taxon>
        <taxon>Sphaerotilaceae</taxon>
        <taxon>Caldimonas</taxon>
    </lineage>
</organism>